<dbReference type="PROSITE" id="PS00125">
    <property type="entry name" value="SER_THR_PHOSPHATASE"/>
    <property type="match status" value="1"/>
</dbReference>
<dbReference type="CDD" id="cd00144">
    <property type="entry name" value="MPP_PPP_family"/>
    <property type="match status" value="1"/>
</dbReference>
<dbReference type="GO" id="GO:0005634">
    <property type="term" value="C:nucleus"/>
    <property type="evidence" value="ECO:0007669"/>
    <property type="project" value="TreeGrafter"/>
</dbReference>
<dbReference type="InterPro" id="IPR004843">
    <property type="entry name" value="Calcineurin-like_PHP"/>
</dbReference>
<dbReference type="GO" id="GO:0004722">
    <property type="term" value="F:protein serine/threonine phosphatase activity"/>
    <property type="evidence" value="ECO:0007669"/>
    <property type="project" value="UniProtKB-EC"/>
</dbReference>
<comment type="caution">
    <text evidence="3">The sequence shown here is derived from an EMBL/GenBank/DDBJ whole genome shotgun (WGS) entry which is preliminary data.</text>
</comment>
<dbReference type="PANTHER" id="PTHR11668">
    <property type="entry name" value="SERINE/THREONINE PROTEIN PHOSPHATASE"/>
    <property type="match status" value="1"/>
</dbReference>
<feature type="domain" description="Serine/threonine specific protein phosphatases" evidence="2">
    <location>
        <begin position="231"/>
        <end position="236"/>
    </location>
</feature>
<dbReference type="InterPro" id="IPR029052">
    <property type="entry name" value="Metallo-depent_PP-like"/>
</dbReference>
<comment type="catalytic activity">
    <reaction evidence="1">
        <text>O-phospho-L-threonyl-[protein] + H2O = L-threonyl-[protein] + phosphate</text>
        <dbReference type="Rhea" id="RHEA:47004"/>
        <dbReference type="Rhea" id="RHEA-COMP:11060"/>
        <dbReference type="Rhea" id="RHEA-COMP:11605"/>
        <dbReference type="ChEBI" id="CHEBI:15377"/>
        <dbReference type="ChEBI" id="CHEBI:30013"/>
        <dbReference type="ChEBI" id="CHEBI:43474"/>
        <dbReference type="ChEBI" id="CHEBI:61977"/>
        <dbReference type="EC" id="3.1.3.16"/>
    </reaction>
</comment>
<dbReference type="EC" id="3.1.3.16" evidence="1"/>
<evidence type="ECO:0000313" key="3">
    <source>
        <dbReference type="EMBL" id="KAK8719539.1"/>
    </source>
</evidence>
<dbReference type="PANTHER" id="PTHR11668:SF496">
    <property type="entry name" value="SERINE_THREONINE-PROTEIN PHOSPHATASE"/>
    <property type="match status" value="1"/>
</dbReference>
<accession>A0AAW0VRH2</accession>
<dbReference type="SUPFAM" id="SSF56300">
    <property type="entry name" value="Metallo-dependent phosphatases"/>
    <property type="match status" value="1"/>
</dbReference>
<dbReference type="GO" id="GO:0005737">
    <property type="term" value="C:cytoplasm"/>
    <property type="evidence" value="ECO:0007669"/>
    <property type="project" value="TreeGrafter"/>
</dbReference>
<dbReference type="PRINTS" id="PR00114">
    <property type="entry name" value="STPHPHTASE"/>
</dbReference>
<feature type="non-terminal residue" evidence="3">
    <location>
        <position position="1"/>
    </location>
</feature>
<dbReference type="Proteomes" id="UP001445076">
    <property type="component" value="Unassembled WGS sequence"/>
</dbReference>
<sequence length="427" mass="48327">ASIPLSDGLFQSLGSTNYTLAQHTVKVRRSGQITDIHLLLDMERAGEVCDTGFDVDEINAFEPNRNCRGSKNDRSMSSKTRTPESNLRDRLFDRFQSVEAFNLKSLPNEMVAALRFFEHERKDKPSLNWGEVDMIKLGQYIISLCSATKELLESEPRLLKLEAPCYILGDLHGNYQDLVCFEKTLWRVGPHLTPANFLFLGDYVDRGDYGIEVVSHLFAQKLQAPSNFFLLRGNHEVRDIQQMFTFQQECLKKFGARHGMNVWNAVNDAFDCMPLAALVDKKIFCIHGGIPKLDGCLSELDNIPCPLPTPETQSSLAWQMMWNDPIAAEDMTDDVLEQLVGNKGFAYNEKRQTACVFNRAAFDSFLKRHSLTHVVRAHEVKQAGFEIQQGGRLMTVFSSSHYCGGSNEAACILVHNYRMRAIRIDTS</sequence>
<dbReference type="EMBL" id="JARKIK010001912">
    <property type="protein sequence ID" value="KAK8719539.1"/>
    <property type="molecule type" value="Genomic_DNA"/>
</dbReference>
<dbReference type="InterPro" id="IPR006186">
    <property type="entry name" value="Ser/Thr-sp_prot-phosphatase"/>
</dbReference>
<reference evidence="3 4" key="1">
    <citation type="journal article" date="2024" name="BMC Genomics">
        <title>Genome assembly of redclaw crayfish (Cherax quadricarinatus) provides insights into its immune adaptation and hypoxia tolerance.</title>
        <authorList>
            <person name="Liu Z."/>
            <person name="Zheng J."/>
            <person name="Li H."/>
            <person name="Fang K."/>
            <person name="Wang S."/>
            <person name="He J."/>
            <person name="Zhou D."/>
            <person name="Weng S."/>
            <person name="Chi M."/>
            <person name="Gu Z."/>
            <person name="He J."/>
            <person name="Li F."/>
            <person name="Wang M."/>
        </authorList>
    </citation>
    <scope>NUCLEOTIDE SEQUENCE [LARGE SCALE GENOMIC DNA]</scope>
    <source>
        <strain evidence="3">ZL_2023a</strain>
    </source>
</reference>
<name>A0AAW0VRH2_CHEQU</name>
<evidence type="ECO:0000313" key="4">
    <source>
        <dbReference type="Proteomes" id="UP001445076"/>
    </source>
</evidence>
<evidence type="ECO:0000259" key="2">
    <source>
        <dbReference type="PROSITE" id="PS00125"/>
    </source>
</evidence>
<keyword evidence="4" id="KW-1185">Reference proteome</keyword>
<comment type="similarity">
    <text evidence="1">Belongs to the PPP phosphatase family.</text>
</comment>
<keyword evidence="1" id="KW-0378">Hydrolase</keyword>
<proteinExistence type="inferred from homology"/>
<evidence type="ECO:0000256" key="1">
    <source>
        <dbReference type="RuleBase" id="RU004273"/>
    </source>
</evidence>
<organism evidence="3 4">
    <name type="scientific">Cherax quadricarinatus</name>
    <name type="common">Australian red claw crayfish</name>
    <dbReference type="NCBI Taxonomy" id="27406"/>
    <lineage>
        <taxon>Eukaryota</taxon>
        <taxon>Metazoa</taxon>
        <taxon>Ecdysozoa</taxon>
        <taxon>Arthropoda</taxon>
        <taxon>Crustacea</taxon>
        <taxon>Multicrustacea</taxon>
        <taxon>Malacostraca</taxon>
        <taxon>Eumalacostraca</taxon>
        <taxon>Eucarida</taxon>
        <taxon>Decapoda</taxon>
        <taxon>Pleocyemata</taxon>
        <taxon>Astacidea</taxon>
        <taxon>Parastacoidea</taxon>
        <taxon>Parastacidae</taxon>
        <taxon>Cherax</taxon>
    </lineage>
</organism>
<dbReference type="Pfam" id="PF00149">
    <property type="entry name" value="Metallophos"/>
    <property type="match status" value="1"/>
</dbReference>
<gene>
    <name evidence="3" type="ORF">OTU49_013969</name>
</gene>
<protein>
    <recommendedName>
        <fullName evidence="1">Serine/threonine-protein phosphatase</fullName>
        <ecNumber evidence="1">3.1.3.16</ecNumber>
    </recommendedName>
</protein>
<dbReference type="Gene3D" id="3.60.21.10">
    <property type="match status" value="1"/>
</dbReference>
<dbReference type="AlphaFoldDB" id="A0AAW0VRH2"/>
<dbReference type="InterPro" id="IPR050341">
    <property type="entry name" value="PP1_catalytic_subunit"/>
</dbReference>
<dbReference type="SMART" id="SM00156">
    <property type="entry name" value="PP2Ac"/>
    <property type="match status" value="1"/>
</dbReference>